<name>A0A9P1BK84_9DINO</name>
<accession>A0A9P1BK84</accession>
<evidence type="ECO:0000313" key="4">
    <source>
        <dbReference type="Proteomes" id="UP001152797"/>
    </source>
</evidence>
<sequence length="241" mass="26967">MRTRTHYKKAIQKIRHRTEVLTADAAADEQLALAALSGDLDSEGYFPNIRVRCQDLAHAIRSQKAGTLTSLLKIKGKFAKRGIEPAQKYFPEPDSQPPDTDDEFPFWEDDVTVLDDGDSGSDMECPRSPLSKLSDDRDSDPLPEFGDGKVDLGGDDTKFYEVDLLDDGKPKLAKFPRDEGFIQTPFLGDDGDTIVVDDEETWILGQEPPPEERLSETQCLVVNTQLFNSQLRRANAAYFEP</sequence>
<dbReference type="AlphaFoldDB" id="A0A9P1BK84"/>
<keyword evidence="4" id="KW-1185">Reference proteome</keyword>
<evidence type="ECO:0000313" key="3">
    <source>
        <dbReference type="EMBL" id="CAL1126526.1"/>
    </source>
</evidence>
<comment type="caution">
    <text evidence="2">The sequence shown here is derived from an EMBL/GenBank/DDBJ whole genome shotgun (WGS) entry which is preliminary data.</text>
</comment>
<reference evidence="3" key="2">
    <citation type="submission" date="2024-04" db="EMBL/GenBank/DDBJ databases">
        <authorList>
            <person name="Chen Y."/>
            <person name="Shah S."/>
            <person name="Dougan E. K."/>
            <person name="Thang M."/>
            <person name="Chan C."/>
        </authorList>
    </citation>
    <scope>NUCLEOTIDE SEQUENCE [LARGE SCALE GENOMIC DNA]</scope>
</reference>
<dbReference type="Proteomes" id="UP001152797">
    <property type="component" value="Unassembled WGS sequence"/>
</dbReference>
<proteinExistence type="predicted"/>
<evidence type="ECO:0000313" key="2">
    <source>
        <dbReference type="EMBL" id="CAI3973151.1"/>
    </source>
</evidence>
<feature type="compositionally biased region" description="Acidic residues" evidence="1">
    <location>
        <begin position="99"/>
        <end position="121"/>
    </location>
</feature>
<feature type="region of interest" description="Disordered" evidence="1">
    <location>
        <begin position="85"/>
        <end position="150"/>
    </location>
</feature>
<dbReference type="EMBL" id="CAMXCT020000056">
    <property type="protein sequence ID" value="CAL1126526.1"/>
    <property type="molecule type" value="Genomic_DNA"/>
</dbReference>
<protein>
    <submittedName>
        <fullName evidence="2">Uncharacterized protein</fullName>
    </submittedName>
</protein>
<organism evidence="2">
    <name type="scientific">Cladocopium goreaui</name>
    <dbReference type="NCBI Taxonomy" id="2562237"/>
    <lineage>
        <taxon>Eukaryota</taxon>
        <taxon>Sar</taxon>
        <taxon>Alveolata</taxon>
        <taxon>Dinophyceae</taxon>
        <taxon>Suessiales</taxon>
        <taxon>Symbiodiniaceae</taxon>
        <taxon>Cladocopium</taxon>
    </lineage>
</organism>
<dbReference type="EMBL" id="CAMXCT030000056">
    <property type="protein sequence ID" value="CAL4760463.1"/>
    <property type="molecule type" value="Genomic_DNA"/>
</dbReference>
<feature type="compositionally biased region" description="Basic and acidic residues" evidence="1">
    <location>
        <begin position="133"/>
        <end position="150"/>
    </location>
</feature>
<evidence type="ECO:0000256" key="1">
    <source>
        <dbReference type="SAM" id="MobiDB-lite"/>
    </source>
</evidence>
<reference evidence="2" key="1">
    <citation type="submission" date="2022-10" db="EMBL/GenBank/DDBJ databases">
        <authorList>
            <person name="Chen Y."/>
            <person name="Dougan E. K."/>
            <person name="Chan C."/>
            <person name="Rhodes N."/>
            <person name="Thang M."/>
        </authorList>
    </citation>
    <scope>NUCLEOTIDE SEQUENCE</scope>
</reference>
<gene>
    <name evidence="2" type="ORF">C1SCF055_LOCUS1674</name>
</gene>
<dbReference type="EMBL" id="CAMXCT010000056">
    <property type="protein sequence ID" value="CAI3973151.1"/>
    <property type="molecule type" value="Genomic_DNA"/>
</dbReference>